<reference evidence="3" key="1">
    <citation type="submission" date="2023-07" db="EMBL/GenBank/DDBJ databases">
        <title>Sequencing the genomes of 1000 actinobacteria strains.</title>
        <authorList>
            <person name="Klenk H.-P."/>
        </authorList>
    </citation>
    <scope>NUCLEOTIDE SEQUENCE</scope>
    <source>
        <strain evidence="3">DSM 13988</strain>
    </source>
</reference>
<keyword evidence="4" id="KW-1185">Reference proteome</keyword>
<gene>
    <name evidence="3" type="ORF">J2S35_001556</name>
</gene>
<evidence type="ECO:0000256" key="1">
    <source>
        <dbReference type="PROSITE-ProRule" id="PRU00182"/>
    </source>
</evidence>
<name>A0AAE3YIG2_9MICC</name>
<protein>
    <submittedName>
        <fullName evidence="3">Ribosome-associated protein</fullName>
    </submittedName>
</protein>
<dbReference type="RefSeq" id="WP_380083983.1">
    <property type="nucleotide sequence ID" value="NZ_BAAAIU010000020.1"/>
</dbReference>
<dbReference type="CDD" id="cd00165">
    <property type="entry name" value="S4"/>
    <property type="match status" value="1"/>
</dbReference>
<organism evidence="3 4">
    <name type="scientific">Falsarthrobacter nasiphocae</name>
    <dbReference type="NCBI Taxonomy" id="189863"/>
    <lineage>
        <taxon>Bacteria</taxon>
        <taxon>Bacillati</taxon>
        <taxon>Actinomycetota</taxon>
        <taxon>Actinomycetes</taxon>
        <taxon>Micrococcales</taxon>
        <taxon>Micrococcaceae</taxon>
        <taxon>Falsarthrobacter</taxon>
    </lineage>
</organism>
<keyword evidence="1" id="KW-0694">RNA-binding</keyword>
<evidence type="ECO:0000256" key="2">
    <source>
        <dbReference type="SAM" id="MobiDB-lite"/>
    </source>
</evidence>
<comment type="caution">
    <text evidence="3">The sequence shown here is derived from an EMBL/GenBank/DDBJ whole genome shotgun (WGS) entry which is preliminary data.</text>
</comment>
<dbReference type="SUPFAM" id="SSF55174">
    <property type="entry name" value="Alpha-L RNA-binding motif"/>
    <property type="match status" value="1"/>
</dbReference>
<feature type="region of interest" description="Disordered" evidence="2">
    <location>
        <begin position="1"/>
        <end position="35"/>
    </location>
</feature>
<evidence type="ECO:0000313" key="4">
    <source>
        <dbReference type="Proteomes" id="UP001247307"/>
    </source>
</evidence>
<proteinExistence type="predicted"/>
<dbReference type="Gene3D" id="3.10.290.10">
    <property type="entry name" value="RNA-binding S4 domain"/>
    <property type="match status" value="1"/>
</dbReference>
<sequence>MTENRERPSSGEAPTASGTGTPRPPAPRGAEPLPIRDESIRLGQALKLANLVEDGSEAKLVIGEGLVTVNGEIDTRRGRQLVPGDWVRLNGQAAVIEREPR</sequence>
<dbReference type="EMBL" id="JAVDUI010000001">
    <property type="protein sequence ID" value="MDR6892616.1"/>
    <property type="molecule type" value="Genomic_DNA"/>
</dbReference>
<dbReference type="GO" id="GO:0003723">
    <property type="term" value="F:RNA binding"/>
    <property type="evidence" value="ECO:0007669"/>
    <property type="project" value="UniProtKB-KW"/>
</dbReference>
<dbReference type="AlphaFoldDB" id="A0AAE3YIG2"/>
<dbReference type="PROSITE" id="PS50889">
    <property type="entry name" value="S4"/>
    <property type="match status" value="1"/>
</dbReference>
<accession>A0AAE3YIG2</accession>
<dbReference type="Proteomes" id="UP001247307">
    <property type="component" value="Unassembled WGS sequence"/>
</dbReference>
<dbReference type="Pfam" id="PF13275">
    <property type="entry name" value="S4_2"/>
    <property type="match status" value="1"/>
</dbReference>
<evidence type="ECO:0000313" key="3">
    <source>
        <dbReference type="EMBL" id="MDR6892616.1"/>
    </source>
</evidence>
<dbReference type="InterPro" id="IPR036986">
    <property type="entry name" value="S4_RNA-bd_sf"/>
</dbReference>